<evidence type="ECO:0000313" key="1">
    <source>
        <dbReference type="EMBL" id="KAK8503916.1"/>
    </source>
</evidence>
<keyword evidence="2" id="KW-1185">Reference proteome</keyword>
<evidence type="ECO:0008006" key="3">
    <source>
        <dbReference type="Google" id="ProtNLM"/>
    </source>
</evidence>
<proteinExistence type="predicted"/>
<protein>
    <recommendedName>
        <fullName evidence="3">Secreted protein</fullName>
    </recommendedName>
</protein>
<dbReference type="EMBL" id="JBBPBM010000147">
    <property type="protein sequence ID" value="KAK8503916.1"/>
    <property type="molecule type" value="Genomic_DNA"/>
</dbReference>
<sequence length="98" mass="10766">MTLFLPICSTVLHINSSSTSEWWDVALRGELGGDSESAAEAVMVHRLECIAAVKARVGHGCTGHHKWCAHVQARQLSRAALCICRLALQHGRCDHHQQ</sequence>
<evidence type="ECO:0000313" key="2">
    <source>
        <dbReference type="Proteomes" id="UP001472677"/>
    </source>
</evidence>
<dbReference type="Proteomes" id="UP001472677">
    <property type="component" value="Unassembled WGS sequence"/>
</dbReference>
<name>A0ABR2B9Z9_9ROSI</name>
<comment type="caution">
    <text evidence="1">The sequence shown here is derived from an EMBL/GenBank/DDBJ whole genome shotgun (WGS) entry which is preliminary data.</text>
</comment>
<gene>
    <name evidence="1" type="ORF">V6N12_019085</name>
</gene>
<reference evidence="1 2" key="1">
    <citation type="journal article" date="2024" name="G3 (Bethesda)">
        <title>Genome assembly of Hibiscus sabdariffa L. provides insights into metabolisms of medicinal natural products.</title>
        <authorList>
            <person name="Kim T."/>
        </authorList>
    </citation>
    <scope>NUCLEOTIDE SEQUENCE [LARGE SCALE GENOMIC DNA]</scope>
    <source>
        <strain evidence="1">TK-2024</strain>
        <tissue evidence="1">Old leaves</tissue>
    </source>
</reference>
<organism evidence="1 2">
    <name type="scientific">Hibiscus sabdariffa</name>
    <name type="common">roselle</name>
    <dbReference type="NCBI Taxonomy" id="183260"/>
    <lineage>
        <taxon>Eukaryota</taxon>
        <taxon>Viridiplantae</taxon>
        <taxon>Streptophyta</taxon>
        <taxon>Embryophyta</taxon>
        <taxon>Tracheophyta</taxon>
        <taxon>Spermatophyta</taxon>
        <taxon>Magnoliopsida</taxon>
        <taxon>eudicotyledons</taxon>
        <taxon>Gunneridae</taxon>
        <taxon>Pentapetalae</taxon>
        <taxon>rosids</taxon>
        <taxon>malvids</taxon>
        <taxon>Malvales</taxon>
        <taxon>Malvaceae</taxon>
        <taxon>Malvoideae</taxon>
        <taxon>Hibiscus</taxon>
    </lineage>
</organism>
<accession>A0ABR2B9Z9</accession>